<dbReference type="InterPro" id="IPR001173">
    <property type="entry name" value="Glyco_trans_2-like"/>
</dbReference>
<dbReference type="CDD" id="cd04196">
    <property type="entry name" value="GT_2_like_d"/>
    <property type="match status" value="1"/>
</dbReference>
<sequence>MSEPLVDILMATYNGERFVAEQIESIQGQSYKNWRLLVSDDCSTDGTLDVVREYAVEDDRISIVSEGVKHGGAKENFFALMGHSDAPYCMFCDQDDVWNSEKIERELQAILENEATSGVDFPLMVHSDLELIDGEGVSMDRRMSQTIGADPKTATTSQLLVTGVATGCTIAINHACLSKALECKRRDDVLMHDWWVALVAAVFGKRIYIGSPLVAYRQHGDNVVGAAIAPFRDIARDYVATGRRAGFDGVIEHVVAGEIDRIKQANLFLVTYEVDLNYSQKKEICAIATIPDEGLLRRFTVVNEYHLWRRGLKRKVRQCFALMFIGGNATHDVLRRHN</sequence>
<dbReference type="Proteomes" id="UP000253792">
    <property type="component" value="Unassembled WGS sequence"/>
</dbReference>
<keyword evidence="3" id="KW-1185">Reference proteome</keyword>
<dbReference type="SUPFAM" id="SSF53448">
    <property type="entry name" value="Nucleotide-diphospho-sugar transferases"/>
    <property type="match status" value="1"/>
</dbReference>
<accession>A0A369LH66</accession>
<protein>
    <recommendedName>
        <fullName evidence="1">Glycosyltransferase 2-like domain-containing protein</fullName>
    </recommendedName>
</protein>
<name>A0A369LH66_9ACTN</name>
<dbReference type="GO" id="GO:0016758">
    <property type="term" value="F:hexosyltransferase activity"/>
    <property type="evidence" value="ECO:0007669"/>
    <property type="project" value="UniProtKB-ARBA"/>
</dbReference>
<evidence type="ECO:0000313" key="3">
    <source>
        <dbReference type="Proteomes" id="UP000253792"/>
    </source>
</evidence>
<dbReference type="Pfam" id="PF00535">
    <property type="entry name" value="Glycos_transf_2"/>
    <property type="match status" value="1"/>
</dbReference>
<evidence type="ECO:0000259" key="1">
    <source>
        <dbReference type="Pfam" id="PF00535"/>
    </source>
</evidence>
<reference evidence="2 3" key="1">
    <citation type="journal article" date="2018" name="Elife">
        <title>Discovery and characterization of a prevalent human gut bacterial enzyme sufficient for the inactivation of a family of plant toxins.</title>
        <authorList>
            <person name="Koppel N."/>
            <person name="Bisanz J.E."/>
            <person name="Pandelia M.E."/>
            <person name="Turnbaugh P.J."/>
            <person name="Balskus E.P."/>
        </authorList>
    </citation>
    <scope>NUCLEOTIDE SEQUENCE [LARGE SCALE GENOMIC DNA]</scope>
    <source>
        <strain evidence="3">anaerobia AP69FAA</strain>
    </source>
</reference>
<gene>
    <name evidence="2" type="ORF">C1880_01700</name>
</gene>
<dbReference type="PANTHER" id="PTHR22916">
    <property type="entry name" value="GLYCOSYLTRANSFERASE"/>
    <property type="match status" value="1"/>
</dbReference>
<organism evidence="2 3">
    <name type="scientific">Senegalimassilia anaerobia</name>
    <dbReference type="NCBI Taxonomy" id="1473216"/>
    <lineage>
        <taxon>Bacteria</taxon>
        <taxon>Bacillati</taxon>
        <taxon>Actinomycetota</taxon>
        <taxon>Coriobacteriia</taxon>
        <taxon>Coriobacteriales</taxon>
        <taxon>Coriobacteriaceae</taxon>
        <taxon>Senegalimassilia</taxon>
    </lineage>
</organism>
<dbReference type="InterPro" id="IPR029044">
    <property type="entry name" value="Nucleotide-diphossugar_trans"/>
</dbReference>
<comment type="caution">
    <text evidence="2">The sequence shown here is derived from an EMBL/GenBank/DDBJ whole genome shotgun (WGS) entry which is preliminary data.</text>
</comment>
<dbReference type="AlphaFoldDB" id="A0A369LH66"/>
<dbReference type="EMBL" id="PPTP01000001">
    <property type="protein sequence ID" value="RDB57556.1"/>
    <property type="molecule type" value="Genomic_DNA"/>
</dbReference>
<proteinExistence type="predicted"/>
<dbReference type="Gene3D" id="3.90.550.10">
    <property type="entry name" value="Spore Coat Polysaccharide Biosynthesis Protein SpsA, Chain A"/>
    <property type="match status" value="1"/>
</dbReference>
<feature type="domain" description="Glycosyltransferase 2-like" evidence="1">
    <location>
        <begin position="8"/>
        <end position="115"/>
    </location>
</feature>
<evidence type="ECO:0000313" key="2">
    <source>
        <dbReference type="EMBL" id="RDB57556.1"/>
    </source>
</evidence>
<dbReference type="PANTHER" id="PTHR22916:SF3">
    <property type="entry name" value="UDP-GLCNAC:BETAGAL BETA-1,3-N-ACETYLGLUCOSAMINYLTRANSFERASE-LIKE PROTEIN 1"/>
    <property type="match status" value="1"/>
</dbReference>